<accession>T0B9G3</accession>
<gene>
    <name evidence="1" type="ORF">K1I37_00290</name>
</gene>
<dbReference type="KEGG" id="aaco:K1I37_00290"/>
<accession>A0A9E6ZNU7</accession>
<keyword evidence="2" id="KW-1185">Reference proteome</keyword>
<evidence type="ECO:0000313" key="2">
    <source>
        <dbReference type="Proteomes" id="UP000829401"/>
    </source>
</evidence>
<dbReference type="AlphaFoldDB" id="T0B9G3"/>
<sequence>MCDKESNNVLEFKFKRSSSMDTDVDAKKEVAEIIDMVNMLNAHERRFEDILSKMQAQIEELRIALHEKDLIIGQKDSEIVELQISLLQRKS</sequence>
<name>T0B9G3_ALIAG</name>
<organism evidence="1 2">
    <name type="scientific">Alicyclobacillus acidoterrestris (strain ATCC 49025 / DSM 3922 / CIP 106132 / NCIMB 13137 / GD3B)</name>
    <dbReference type="NCBI Taxonomy" id="1356854"/>
    <lineage>
        <taxon>Bacteria</taxon>
        <taxon>Bacillati</taxon>
        <taxon>Bacillota</taxon>
        <taxon>Bacilli</taxon>
        <taxon>Bacillales</taxon>
        <taxon>Alicyclobacillaceae</taxon>
        <taxon>Alicyclobacillus</taxon>
    </lineage>
</organism>
<dbReference type="EMBL" id="CP080467">
    <property type="protein sequence ID" value="UNO49049.1"/>
    <property type="molecule type" value="Genomic_DNA"/>
</dbReference>
<dbReference type="RefSeq" id="WP_021298715.1">
    <property type="nucleotide sequence ID" value="NZ_AURB01000206.1"/>
</dbReference>
<evidence type="ECO:0000313" key="1">
    <source>
        <dbReference type="EMBL" id="UNO49049.1"/>
    </source>
</evidence>
<protein>
    <submittedName>
        <fullName evidence="1">Uncharacterized protein</fullName>
    </submittedName>
</protein>
<proteinExistence type="predicted"/>
<dbReference type="Proteomes" id="UP000829401">
    <property type="component" value="Chromosome"/>
</dbReference>
<reference evidence="2" key="1">
    <citation type="journal article" date="2022" name="G3 (Bethesda)">
        <title>Unveiling the complete genome sequence of Alicyclobacillus acidoterrestris DSM 3922T, a taint-producing strain.</title>
        <authorList>
            <person name="Leonardo I.C."/>
            <person name="Barreto Crespo M.T."/>
            <person name="Gaspar F.B."/>
        </authorList>
    </citation>
    <scope>NUCLEOTIDE SEQUENCE [LARGE SCALE GENOMIC DNA]</scope>
    <source>
        <strain evidence="2">DSM 3922</strain>
    </source>
</reference>